<evidence type="ECO:0000259" key="7">
    <source>
        <dbReference type="PROSITE" id="PS50221"/>
    </source>
</evidence>
<evidence type="ECO:0000256" key="1">
    <source>
        <dbReference type="ARBA" id="ARBA00004370"/>
    </source>
</evidence>
<dbReference type="Pfam" id="PF01825">
    <property type="entry name" value="GPS"/>
    <property type="match status" value="1"/>
</dbReference>
<dbReference type="AlphaFoldDB" id="A0A8T1TIU4"/>
<dbReference type="PANTHER" id="PTHR10877:SF136">
    <property type="entry name" value="POLYCYSTIN-1-LIKE PROTEIN 3"/>
    <property type="match status" value="1"/>
</dbReference>
<dbReference type="EMBL" id="JAHGAV010000003">
    <property type="protein sequence ID" value="KAG6940800.1"/>
    <property type="molecule type" value="Genomic_DNA"/>
</dbReference>
<evidence type="ECO:0000256" key="2">
    <source>
        <dbReference type="ARBA" id="ARBA00022692"/>
    </source>
</evidence>
<dbReference type="GO" id="GO:0005262">
    <property type="term" value="F:calcium channel activity"/>
    <property type="evidence" value="ECO:0007669"/>
    <property type="project" value="TreeGrafter"/>
</dbReference>
<evidence type="ECO:0000313" key="9">
    <source>
        <dbReference type="Proteomes" id="UP000765507"/>
    </source>
</evidence>
<evidence type="ECO:0000313" key="8">
    <source>
        <dbReference type="EMBL" id="KAG6940800.1"/>
    </source>
</evidence>
<evidence type="ECO:0000256" key="3">
    <source>
        <dbReference type="ARBA" id="ARBA00022989"/>
    </source>
</evidence>
<dbReference type="Gene3D" id="2.60.220.50">
    <property type="match status" value="1"/>
</dbReference>
<dbReference type="InterPro" id="IPR000203">
    <property type="entry name" value="GPS"/>
</dbReference>
<keyword evidence="5" id="KW-1015">Disulfide bond</keyword>
<feature type="non-terminal residue" evidence="8">
    <location>
        <position position="145"/>
    </location>
</feature>
<feature type="domain" description="GAIN-B" evidence="7">
    <location>
        <begin position="1"/>
        <end position="59"/>
    </location>
</feature>
<dbReference type="Proteomes" id="UP000765507">
    <property type="component" value="Unassembled WGS sequence"/>
</dbReference>
<dbReference type="InterPro" id="IPR057244">
    <property type="entry name" value="GAIN_B"/>
</dbReference>
<keyword evidence="2 6" id="KW-0812">Transmembrane</keyword>
<organism evidence="8 9">
    <name type="scientific">Chelydra serpentina</name>
    <name type="common">Snapping turtle</name>
    <name type="synonym">Testudo serpentina</name>
    <dbReference type="NCBI Taxonomy" id="8475"/>
    <lineage>
        <taxon>Eukaryota</taxon>
        <taxon>Metazoa</taxon>
        <taxon>Chordata</taxon>
        <taxon>Craniata</taxon>
        <taxon>Vertebrata</taxon>
        <taxon>Euteleostomi</taxon>
        <taxon>Archelosauria</taxon>
        <taxon>Testudinata</taxon>
        <taxon>Testudines</taxon>
        <taxon>Cryptodira</taxon>
        <taxon>Durocryptodira</taxon>
        <taxon>Americhelydia</taxon>
        <taxon>Chelydroidea</taxon>
        <taxon>Chelydridae</taxon>
        <taxon>Chelydra</taxon>
    </lineage>
</organism>
<comment type="caution">
    <text evidence="8">The sequence shown here is derived from an EMBL/GenBank/DDBJ whole genome shotgun (WGS) entry which is preliminary data.</text>
</comment>
<accession>A0A8T1TIU4</accession>
<sequence>TYTITTIATQCHFWDHHRKAWSQDGCHVGPQSTVSSTQCLCNHLSVFGSSFFVVPRTVNIQDTGKLLLQVASNPIGVALLASLLVLHGAVGVWAWRRDQADVRKVTVTVLADSDPRAHIRYVVQVFTGYRRGAATTAKVGKLLPV</sequence>
<keyword evidence="8" id="KW-0675">Receptor</keyword>
<comment type="subcellular location">
    <subcellularLocation>
        <location evidence="1">Membrane</location>
    </subcellularLocation>
</comment>
<keyword evidence="9" id="KW-1185">Reference proteome</keyword>
<evidence type="ECO:0000256" key="5">
    <source>
        <dbReference type="ARBA" id="ARBA00023157"/>
    </source>
</evidence>
<keyword evidence="4 6" id="KW-0472">Membrane</keyword>
<name>A0A8T1TIU4_CHESE</name>
<reference evidence="8 9" key="1">
    <citation type="journal article" date="2020" name="G3 (Bethesda)">
        <title>Draft Genome of the Common Snapping Turtle, Chelydra serpentina, a Model for Phenotypic Plasticity in Reptiles.</title>
        <authorList>
            <person name="Das D."/>
            <person name="Singh S.K."/>
            <person name="Bierstedt J."/>
            <person name="Erickson A."/>
            <person name="Galli G.L.J."/>
            <person name="Crossley D.A. 2nd"/>
            <person name="Rhen T."/>
        </authorList>
    </citation>
    <scope>NUCLEOTIDE SEQUENCE [LARGE SCALE GENOMIC DNA]</scope>
    <source>
        <strain evidence="8">KW</strain>
    </source>
</reference>
<dbReference type="PROSITE" id="PS50221">
    <property type="entry name" value="GAIN_B"/>
    <property type="match status" value="1"/>
</dbReference>
<feature type="transmembrane region" description="Helical" evidence="6">
    <location>
        <begin position="75"/>
        <end position="95"/>
    </location>
</feature>
<dbReference type="SMART" id="SM00303">
    <property type="entry name" value="GPS"/>
    <property type="match status" value="1"/>
</dbReference>
<dbReference type="GO" id="GO:0016020">
    <property type="term" value="C:membrane"/>
    <property type="evidence" value="ECO:0007669"/>
    <property type="project" value="UniProtKB-SubCell"/>
</dbReference>
<evidence type="ECO:0000256" key="6">
    <source>
        <dbReference type="SAM" id="Phobius"/>
    </source>
</evidence>
<feature type="non-terminal residue" evidence="8">
    <location>
        <position position="1"/>
    </location>
</feature>
<dbReference type="GO" id="GO:0050982">
    <property type="term" value="P:detection of mechanical stimulus"/>
    <property type="evidence" value="ECO:0007669"/>
    <property type="project" value="TreeGrafter"/>
</dbReference>
<dbReference type="InterPro" id="IPR046338">
    <property type="entry name" value="GAIN_dom_sf"/>
</dbReference>
<keyword evidence="3 6" id="KW-1133">Transmembrane helix</keyword>
<dbReference type="PANTHER" id="PTHR10877">
    <property type="entry name" value="POLYCYSTIN FAMILY MEMBER"/>
    <property type="match status" value="1"/>
</dbReference>
<gene>
    <name evidence="8" type="ORF">G0U57_014150</name>
</gene>
<dbReference type="OrthoDB" id="10264154at2759"/>
<evidence type="ECO:0000256" key="4">
    <source>
        <dbReference type="ARBA" id="ARBA00023136"/>
    </source>
</evidence>
<proteinExistence type="predicted"/>
<protein>
    <submittedName>
        <fullName evidence="8">Polycystin 1 like 3, transient receptor potential channel interacting</fullName>
    </submittedName>
</protein>
<dbReference type="InterPro" id="IPR051223">
    <property type="entry name" value="Polycystin"/>
</dbReference>